<evidence type="ECO:0000256" key="4">
    <source>
        <dbReference type="ARBA" id="ARBA00023242"/>
    </source>
</evidence>
<dbReference type="PANTHER" id="PTHR13243">
    <property type="entry name" value="HSPC111 PROTEIN-RELATED"/>
    <property type="match status" value="1"/>
</dbReference>
<evidence type="ECO:0000313" key="6">
    <source>
        <dbReference type="EMBL" id="KAF3494174.1"/>
    </source>
</evidence>
<comment type="subcellular location">
    <subcellularLocation>
        <location evidence="1">Nucleus</location>
        <location evidence="1">Nucleolus</location>
    </subcellularLocation>
</comment>
<gene>
    <name evidence="6" type="ORF">DY000_02051767</name>
</gene>
<proteinExistence type="inferred from homology"/>
<feature type="region of interest" description="Disordered" evidence="5">
    <location>
        <begin position="29"/>
        <end position="57"/>
    </location>
</feature>
<organism evidence="6 7">
    <name type="scientific">Brassica cretica</name>
    <name type="common">Mustard</name>
    <dbReference type="NCBI Taxonomy" id="69181"/>
    <lineage>
        <taxon>Eukaryota</taxon>
        <taxon>Viridiplantae</taxon>
        <taxon>Streptophyta</taxon>
        <taxon>Embryophyta</taxon>
        <taxon>Tracheophyta</taxon>
        <taxon>Spermatophyta</taxon>
        <taxon>Magnoliopsida</taxon>
        <taxon>eudicotyledons</taxon>
        <taxon>Gunneridae</taxon>
        <taxon>Pentapetalae</taxon>
        <taxon>rosids</taxon>
        <taxon>malvids</taxon>
        <taxon>Brassicales</taxon>
        <taxon>Brassicaceae</taxon>
        <taxon>Brassiceae</taxon>
        <taxon>Brassica</taxon>
    </lineage>
</organism>
<name>A0ABQ7A915_BRACR</name>
<comment type="caution">
    <text evidence="6">The sequence shown here is derived from an EMBL/GenBank/DDBJ whole genome shotgun (WGS) entry which is preliminary data.</text>
</comment>
<protein>
    <recommendedName>
        <fullName evidence="3">Nucleolar protein 16</fullName>
    </recommendedName>
</protein>
<evidence type="ECO:0000256" key="3">
    <source>
        <dbReference type="ARBA" id="ARBA00015522"/>
    </source>
</evidence>
<dbReference type="EMBL" id="QGKV02002055">
    <property type="protein sequence ID" value="KAF3494174.1"/>
    <property type="molecule type" value="Genomic_DNA"/>
</dbReference>
<dbReference type="InterPro" id="IPR019002">
    <property type="entry name" value="Ribosome_biogenesis_Nop16"/>
</dbReference>
<keyword evidence="4" id="KW-0539">Nucleus</keyword>
<evidence type="ECO:0000313" key="7">
    <source>
        <dbReference type="Proteomes" id="UP000266723"/>
    </source>
</evidence>
<evidence type="ECO:0000256" key="5">
    <source>
        <dbReference type="SAM" id="MobiDB-lite"/>
    </source>
</evidence>
<sequence length="169" mass="19216">MADDVPEWDDQASVIQNYKSFGVLSNPNLPGIRSRTDHMIQDDSLNVPPPPEPPTDDPIAKEFEPIDSGSELKEDVTFFFIFKLLDQRGVDLKTTLGKERKDGKSAPLQPLTTMQLTHIRRLVEKHGDDISSMYRDRKLNSMQPSVATLQKLCTRYLMYKDKNPVLVPC</sequence>
<dbReference type="Proteomes" id="UP000266723">
    <property type="component" value="Unassembled WGS sequence"/>
</dbReference>
<reference evidence="6 7" key="1">
    <citation type="journal article" date="2020" name="BMC Genomics">
        <title>Intraspecific diversification of the crop wild relative Brassica cretica Lam. using demographic model selection.</title>
        <authorList>
            <person name="Kioukis A."/>
            <person name="Michalopoulou V.A."/>
            <person name="Briers L."/>
            <person name="Pirintsos S."/>
            <person name="Studholme D.J."/>
            <person name="Pavlidis P."/>
            <person name="Sarris P.F."/>
        </authorList>
    </citation>
    <scope>NUCLEOTIDE SEQUENCE [LARGE SCALE GENOMIC DNA]</scope>
    <source>
        <strain evidence="7">cv. PFS-1207/04</strain>
    </source>
</reference>
<comment type="similarity">
    <text evidence="2">Belongs to the NOP16 family.</text>
</comment>
<evidence type="ECO:0000256" key="2">
    <source>
        <dbReference type="ARBA" id="ARBA00008479"/>
    </source>
</evidence>
<keyword evidence="7" id="KW-1185">Reference proteome</keyword>
<accession>A0ABQ7A915</accession>
<dbReference type="Pfam" id="PF09420">
    <property type="entry name" value="Nop16"/>
    <property type="match status" value="1"/>
</dbReference>
<evidence type="ECO:0000256" key="1">
    <source>
        <dbReference type="ARBA" id="ARBA00004604"/>
    </source>
</evidence>
<dbReference type="PANTHER" id="PTHR13243:SF1">
    <property type="entry name" value="NUCLEOLAR PROTEIN 16"/>
    <property type="match status" value="1"/>
</dbReference>